<reference evidence="1 2" key="1">
    <citation type="submission" date="2018-11" db="EMBL/GenBank/DDBJ databases">
        <authorList>
            <consortium name="Pathogen Informatics"/>
        </authorList>
    </citation>
    <scope>NUCLEOTIDE SEQUENCE [LARGE SCALE GENOMIC DNA]</scope>
</reference>
<proteinExistence type="predicted"/>
<accession>A0A3P7S4V2</accession>
<dbReference type="EMBL" id="UYRU01123074">
    <property type="protein sequence ID" value="VDN49652.1"/>
    <property type="molecule type" value="Genomic_DNA"/>
</dbReference>
<dbReference type="SUPFAM" id="SSF50494">
    <property type="entry name" value="Trypsin-like serine proteases"/>
    <property type="match status" value="1"/>
</dbReference>
<dbReference type="AlphaFoldDB" id="A0A3P7S4V2"/>
<protein>
    <recommendedName>
        <fullName evidence="3">Peptidase S1 domain-containing protein</fullName>
    </recommendedName>
</protein>
<keyword evidence="2" id="KW-1185">Reference proteome</keyword>
<name>A0A3P7S4V2_DIBLA</name>
<gene>
    <name evidence="1" type="ORF">DILT_LOCUS19845</name>
</gene>
<organism evidence="1 2">
    <name type="scientific">Dibothriocephalus latus</name>
    <name type="common">Fish tapeworm</name>
    <name type="synonym">Diphyllobothrium latum</name>
    <dbReference type="NCBI Taxonomy" id="60516"/>
    <lineage>
        <taxon>Eukaryota</taxon>
        <taxon>Metazoa</taxon>
        <taxon>Spiralia</taxon>
        <taxon>Lophotrochozoa</taxon>
        <taxon>Platyhelminthes</taxon>
        <taxon>Cestoda</taxon>
        <taxon>Eucestoda</taxon>
        <taxon>Diphyllobothriidea</taxon>
        <taxon>Diphyllobothriidae</taxon>
        <taxon>Dibothriocephalus</taxon>
    </lineage>
</organism>
<evidence type="ECO:0008006" key="3">
    <source>
        <dbReference type="Google" id="ProtNLM"/>
    </source>
</evidence>
<sequence length="85" mass="9474">MSKNWVASNGYMRTNLVDCTQEIRDNPCWGDNGAGVNCVDAQGQWILYEIINSGSFLCTGQNATSTKILSHLDWIKEAIETKEFA</sequence>
<dbReference type="Gene3D" id="2.40.10.10">
    <property type="entry name" value="Trypsin-like serine proteases"/>
    <property type="match status" value="1"/>
</dbReference>
<dbReference type="InterPro" id="IPR043504">
    <property type="entry name" value="Peptidase_S1_PA_chymotrypsin"/>
</dbReference>
<dbReference type="InterPro" id="IPR009003">
    <property type="entry name" value="Peptidase_S1_PA"/>
</dbReference>
<evidence type="ECO:0000313" key="1">
    <source>
        <dbReference type="EMBL" id="VDN49652.1"/>
    </source>
</evidence>
<evidence type="ECO:0000313" key="2">
    <source>
        <dbReference type="Proteomes" id="UP000281553"/>
    </source>
</evidence>
<dbReference type="Proteomes" id="UP000281553">
    <property type="component" value="Unassembled WGS sequence"/>
</dbReference>
<dbReference type="OrthoDB" id="10002959at2759"/>